<evidence type="ECO:0000313" key="8">
    <source>
        <dbReference type="Proteomes" id="UP000238348"/>
    </source>
</evidence>
<dbReference type="EMBL" id="CP012673">
    <property type="protein sequence ID" value="AUX42345.1"/>
    <property type="molecule type" value="Genomic_DNA"/>
</dbReference>
<dbReference type="RefSeq" id="WP_104981177.1">
    <property type="nucleotide sequence ID" value="NZ_CP012673.1"/>
</dbReference>
<dbReference type="InterPro" id="IPR023801">
    <property type="entry name" value="His_deacetylse_dom"/>
</dbReference>
<evidence type="ECO:0000256" key="2">
    <source>
        <dbReference type="ARBA" id="ARBA00005947"/>
    </source>
</evidence>
<dbReference type="SUPFAM" id="SSF52768">
    <property type="entry name" value="Arginase/deacetylase"/>
    <property type="match status" value="1"/>
</dbReference>
<dbReference type="GO" id="GO:0004407">
    <property type="term" value="F:histone deacetylase activity"/>
    <property type="evidence" value="ECO:0007669"/>
    <property type="project" value="TreeGrafter"/>
</dbReference>
<dbReference type="OrthoDB" id="9808367at2"/>
<proteinExistence type="inferred from homology"/>
<feature type="domain" description="Histone deacetylase" evidence="6">
    <location>
        <begin position="29"/>
        <end position="339"/>
    </location>
</feature>
<evidence type="ECO:0000256" key="3">
    <source>
        <dbReference type="ARBA" id="ARBA00022723"/>
    </source>
</evidence>
<dbReference type="InterPro" id="IPR023696">
    <property type="entry name" value="Ureohydrolase_dom_sf"/>
</dbReference>
<dbReference type="Proteomes" id="UP000238348">
    <property type="component" value="Chromosome"/>
</dbReference>
<dbReference type="PANTHER" id="PTHR10625:SF17">
    <property type="entry name" value="HISTONE DEACETYLASE 8"/>
    <property type="match status" value="1"/>
</dbReference>
<evidence type="ECO:0000256" key="1">
    <source>
        <dbReference type="ARBA" id="ARBA00001947"/>
    </source>
</evidence>
<dbReference type="AlphaFoldDB" id="A0A2L0ESU0"/>
<evidence type="ECO:0000313" key="7">
    <source>
        <dbReference type="EMBL" id="AUX42345.1"/>
    </source>
</evidence>
<name>A0A2L0ESU0_SORCE</name>
<organism evidence="7 8">
    <name type="scientific">Sorangium cellulosum</name>
    <name type="common">Polyangium cellulosum</name>
    <dbReference type="NCBI Taxonomy" id="56"/>
    <lineage>
        <taxon>Bacteria</taxon>
        <taxon>Pseudomonadati</taxon>
        <taxon>Myxococcota</taxon>
        <taxon>Polyangia</taxon>
        <taxon>Polyangiales</taxon>
        <taxon>Polyangiaceae</taxon>
        <taxon>Sorangium</taxon>
    </lineage>
</organism>
<dbReference type="GO" id="GO:0016787">
    <property type="term" value="F:hydrolase activity"/>
    <property type="evidence" value="ECO:0007669"/>
    <property type="project" value="UniProtKB-KW"/>
</dbReference>
<dbReference type="PRINTS" id="PR01270">
    <property type="entry name" value="HDASUPER"/>
</dbReference>
<accession>A0A2L0ESU0</accession>
<evidence type="ECO:0000256" key="5">
    <source>
        <dbReference type="ARBA" id="ARBA00022833"/>
    </source>
</evidence>
<dbReference type="GO" id="GO:0040029">
    <property type="term" value="P:epigenetic regulation of gene expression"/>
    <property type="evidence" value="ECO:0007669"/>
    <property type="project" value="TreeGrafter"/>
</dbReference>
<dbReference type="InterPro" id="IPR037138">
    <property type="entry name" value="His_deacetylse_dom_sf"/>
</dbReference>
<comment type="cofactor">
    <cofactor evidence="1">
        <name>Zn(2+)</name>
        <dbReference type="ChEBI" id="CHEBI:29105"/>
    </cofactor>
</comment>
<dbReference type="Pfam" id="PF00850">
    <property type="entry name" value="Hist_deacetyl"/>
    <property type="match status" value="1"/>
</dbReference>
<dbReference type="PANTHER" id="PTHR10625">
    <property type="entry name" value="HISTONE DEACETYLASE HDAC1-RELATED"/>
    <property type="match status" value="1"/>
</dbReference>
<dbReference type="InterPro" id="IPR000286">
    <property type="entry name" value="HDACs"/>
</dbReference>
<evidence type="ECO:0000259" key="6">
    <source>
        <dbReference type="Pfam" id="PF00850"/>
    </source>
</evidence>
<keyword evidence="4 7" id="KW-0378">Hydrolase</keyword>
<dbReference type="GO" id="GO:0046872">
    <property type="term" value="F:metal ion binding"/>
    <property type="evidence" value="ECO:0007669"/>
    <property type="project" value="UniProtKB-KW"/>
</dbReference>
<keyword evidence="5" id="KW-0862">Zinc</keyword>
<keyword evidence="3" id="KW-0479">Metal-binding</keyword>
<reference evidence="7 8" key="1">
    <citation type="submission" date="2015-09" db="EMBL/GenBank/DDBJ databases">
        <title>Sorangium comparison.</title>
        <authorList>
            <person name="Zaburannyi N."/>
            <person name="Bunk B."/>
            <person name="Overmann J."/>
            <person name="Mueller R."/>
        </authorList>
    </citation>
    <scope>NUCLEOTIDE SEQUENCE [LARGE SCALE GENOMIC DNA]</scope>
    <source>
        <strain evidence="7 8">So ce26</strain>
    </source>
</reference>
<evidence type="ECO:0000256" key="4">
    <source>
        <dbReference type="ARBA" id="ARBA00022801"/>
    </source>
</evidence>
<comment type="similarity">
    <text evidence="2">Belongs to the histone deacetylase family.</text>
</comment>
<dbReference type="CDD" id="cd10001">
    <property type="entry name" value="HDAC_classII_APAH"/>
    <property type="match status" value="1"/>
</dbReference>
<protein>
    <submittedName>
        <fullName evidence="7">Acetylpolyamine aminohydrolase</fullName>
    </submittedName>
</protein>
<dbReference type="Gene3D" id="3.40.800.20">
    <property type="entry name" value="Histone deacetylase domain"/>
    <property type="match status" value="1"/>
</dbReference>
<gene>
    <name evidence="7" type="ORF">SOCE26_037750</name>
</gene>
<sequence length="346" mass="37477">MFTVYSEEHALHAGGAELSAGVLVPCYDAPSRAEMILARVRSAGLGPVVAPEDHGRGPIERVHSPRFLEFLSTAWEQWQACGYHEAALPSIWPGRHLRAVEPDNIAGKLGYYCFDASTPLVAGSFRAAYAAAQVALSAAARLASQGARRERAAFALCRPPGHHAASDLYGGYCFLNNAAIAAQALRDVGAARVAVLDVDYHHGNGTQAIFYDRPDVLFLSLHGDPRTEFPFFLGHADERGAGEGDGYNVNYPLPRGSGFGAWSEALEDACRRIERYAPDALVISLGVDSYKDDPICSFRLESADFTTYGRRIAQLRRPTLFVMEGGYAVEQIGINAVNVLQGFEEA</sequence>